<dbReference type="GO" id="GO:0046872">
    <property type="term" value="F:metal ion binding"/>
    <property type="evidence" value="ECO:0007669"/>
    <property type="project" value="UniProtKB-KW"/>
</dbReference>
<keyword evidence="5 10" id="KW-0479">Metal-binding</keyword>
<dbReference type="EMBL" id="FOQK01000014">
    <property type="protein sequence ID" value="SFI09422.1"/>
    <property type="molecule type" value="Genomic_DNA"/>
</dbReference>
<feature type="domain" description="Phosphofructokinase" evidence="11">
    <location>
        <begin position="8"/>
        <end position="331"/>
    </location>
</feature>
<comment type="activity regulation">
    <text evidence="10">Non-allosteric.</text>
</comment>
<evidence type="ECO:0000256" key="9">
    <source>
        <dbReference type="ARBA" id="ARBA00048072"/>
    </source>
</evidence>
<dbReference type="OrthoDB" id="9802503at2"/>
<evidence type="ECO:0000256" key="3">
    <source>
        <dbReference type="ARBA" id="ARBA00022490"/>
    </source>
</evidence>
<proteinExistence type="inferred from homology"/>
<dbReference type="InterPro" id="IPR022953">
    <property type="entry name" value="ATP_PFK"/>
</dbReference>
<keyword evidence="3 10" id="KW-0963">Cytoplasm</keyword>
<keyword evidence="4 10" id="KW-0808">Transferase</keyword>
<feature type="binding site" evidence="10">
    <location>
        <position position="109"/>
    </location>
    <ligand>
        <name>Mg(2+)</name>
        <dbReference type="ChEBI" id="CHEBI:18420"/>
        <note>catalytic</note>
    </ligand>
</feature>
<name>A0A1I3FE94_SELRU</name>
<dbReference type="Gene3D" id="3.40.50.460">
    <property type="entry name" value="Phosphofructokinase domain"/>
    <property type="match status" value="1"/>
</dbReference>
<organism evidence="12 13">
    <name type="scientific">Selenomonas ruminantium</name>
    <dbReference type="NCBI Taxonomy" id="971"/>
    <lineage>
        <taxon>Bacteria</taxon>
        <taxon>Bacillati</taxon>
        <taxon>Bacillota</taxon>
        <taxon>Negativicutes</taxon>
        <taxon>Selenomonadales</taxon>
        <taxon>Selenomonadaceae</taxon>
        <taxon>Selenomonas</taxon>
    </lineage>
</organism>
<evidence type="ECO:0000313" key="13">
    <source>
        <dbReference type="Proteomes" id="UP000183639"/>
    </source>
</evidence>
<dbReference type="SUPFAM" id="SSF53784">
    <property type="entry name" value="Phosphofructokinase"/>
    <property type="match status" value="1"/>
</dbReference>
<evidence type="ECO:0000256" key="1">
    <source>
        <dbReference type="ARBA" id="ARBA00001946"/>
    </source>
</evidence>
<dbReference type="GO" id="GO:0009749">
    <property type="term" value="P:response to glucose"/>
    <property type="evidence" value="ECO:0007669"/>
    <property type="project" value="TreeGrafter"/>
</dbReference>
<dbReference type="EC" id="2.7.1.90" evidence="10"/>
<evidence type="ECO:0000256" key="4">
    <source>
        <dbReference type="ARBA" id="ARBA00022679"/>
    </source>
</evidence>
<feature type="site" description="Important for catalytic activity; stabilizes the transition state when the phosphoryl donor is PPi" evidence="10">
    <location>
        <position position="136"/>
    </location>
</feature>
<dbReference type="Gene3D" id="3.40.50.450">
    <property type="match status" value="1"/>
</dbReference>
<dbReference type="HAMAP" id="MF_01979">
    <property type="entry name" value="Phosphofructokinase_II_Short"/>
    <property type="match status" value="1"/>
</dbReference>
<dbReference type="GO" id="GO:0006002">
    <property type="term" value="P:fructose 6-phosphate metabolic process"/>
    <property type="evidence" value="ECO:0007669"/>
    <property type="project" value="InterPro"/>
</dbReference>
<comment type="catalytic activity">
    <reaction evidence="9 10">
        <text>beta-D-fructose 6-phosphate + diphosphate = beta-D-fructose 1,6-bisphosphate + phosphate + H(+)</text>
        <dbReference type="Rhea" id="RHEA:13613"/>
        <dbReference type="ChEBI" id="CHEBI:15378"/>
        <dbReference type="ChEBI" id="CHEBI:32966"/>
        <dbReference type="ChEBI" id="CHEBI:33019"/>
        <dbReference type="ChEBI" id="CHEBI:43474"/>
        <dbReference type="ChEBI" id="CHEBI:57634"/>
        <dbReference type="EC" id="2.7.1.90"/>
    </reaction>
</comment>
<dbReference type="RefSeq" id="WP_075444020.1">
    <property type="nucleotide sequence ID" value="NZ_FOQK01000014.1"/>
</dbReference>
<feature type="binding site" evidence="10">
    <location>
        <begin position="305"/>
        <end position="308"/>
    </location>
    <ligand>
        <name>substrate</name>
    </ligand>
</feature>
<evidence type="ECO:0000256" key="5">
    <source>
        <dbReference type="ARBA" id="ARBA00022723"/>
    </source>
</evidence>
<dbReference type="PANTHER" id="PTHR43650">
    <property type="entry name" value="PYROPHOSPHATE--FRUCTOSE 6-PHOSPHATE 1-PHOSPHOTRANSFERASE"/>
    <property type="match status" value="1"/>
</dbReference>
<feature type="binding site" evidence="10">
    <location>
        <begin position="184"/>
        <end position="186"/>
    </location>
    <ligand>
        <name>substrate</name>
    </ligand>
</feature>
<dbReference type="PRINTS" id="PR00476">
    <property type="entry name" value="PHFRCTKINASE"/>
</dbReference>
<keyword evidence="7 10" id="KW-0460">Magnesium</keyword>
<dbReference type="NCBIfam" id="NF041103">
    <property type="entry name" value="PFKA_PPi_Ttgales"/>
    <property type="match status" value="1"/>
</dbReference>
<sequence length="429" mass="47253">MIGIKNVIAIVCGGGPAPGINSVISGVVNEATRHGWDVLGIYDGFSRIGRGEKNYVRLEPKNISRIHLTGGCILKMSRFNPTKKESDLRTVVETLTELGVTHLVTIGGDETAYSSAAVSEYARKMGRTINVVHVPKTIDNDLPLPEGVPTFGFETARAFATTEIENLMEDSRTTNNRWYFTIAMGRTAGHLALGMGRSAGAALTVIPEEFPEEKIPLQQVVDIITGSIVKRYLTGKNYGVAVIAEGVIEKIAPEDFKKLGTVVTDEHGHIRYSELDFGEILKQAVLAEVKKLGIKISVIDKEIGYELRCTAPIAYDIDYARSLGYSAVKFLMAGDSGALITIQDNKAVPMRFEDIKDPATGKTMVRKVNIESIQYKIARGLMMRLEKEDLNDPGLANAYRMEPKEFKERYMYLFDAPEEAEASQAEPKK</sequence>
<evidence type="ECO:0000256" key="6">
    <source>
        <dbReference type="ARBA" id="ARBA00022777"/>
    </source>
</evidence>
<comment type="similarity">
    <text evidence="10">Belongs to the phosphofructokinase type A (PFKA) family. PPi-dependent PFK group II subfamily. Clade 'Short' sub-subfamily.</text>
</comment>
<accession>A0A1I3FE94</accession>
<dbReference type="InterPro" id="IPR054846">
    <property type="entry name" value="PFKA_PPi_Ttgales"/>
</dbReference>
<keyword evidence="8 10" id="KW-0324">Glycolysis</keyword>
<feature type="active site" description="Proton acceptor" evidence="10">
    <location>
        <position position="139"/>
    </location>
</feature>
<dbReference type="InterPro" id="IPR035966">
    <property type="entry name" value="PKF_sf"/>
</dbReference>
<feature type="binding site" evidence="10">
    <location>
        <begin position="137"/>
        <end position="139"/>
    </location>
    <ligand>
        <name>substrate</name>
    </ligand>
</feature>
<dbReference type="PIRSF" id="PIRSF036482">
    <property type="entry name" value="PPi_PFK_TM0289"/>
    <property type="match status" value="1"/>
</dbReference>
<dbReference type="GO" id="GO:0003872">
    <property type="term" value="F:6-phosphofructokinase activity"/>
    <property type="evidence" value="ECO:0007669"/>
    <property type="project" value="UniProtKB-UniRule"/>
</dbReference>
<dbReference type="UniPathway" id="UPA00109">
    <property type="reaction ID" value="UER00182"/>
</dbReference>
<evidence type="ECO:0000259" key="11">
    <source>
        <dbReference type="Pfam" id="PF00365"/>
    </source>
</evidence>
<reference evidence="12 13" key="1">
    <citation type="submission" date="2016-10" db="EMBL/GenBank/DDBJ databases">
        <authorList>
            <person name="de Groot N.N."/>
        </authorList>
    </citation>
    <scope>NUCLEOTIDE SEQUENCE [LARGE SCALE GENOMIC DNA]</scope>
    <source>
        <strain evidence="12 13">Z108</strain>
    </source>
</reference>
<feature type="binding site" evidence="10">
    <location>
        <position position="15"/>
    </location>
    <ligand>
        <name>diphosphate</name>
        <dbReference type="ChEBI" id="CHEBI:33019"/>
    </ligand>
</feature>
<protein>
    <recommendedName>
        <fullName evidence="10">Pyrophosphate--fructose 6-phosphate 1-phosphotransferase</fullName>
        <ecNumber evidence="10">2.7.1.90</ecNumber>
    </recommendedName>
    <alternativeName>
        <fullName evidence="10">6-phosphofructokinase, pyrophosphate dependent</fullName>
    </alternativeName>
    <alternativeName>
        <fullName evidence="10">PPi-dependent phosphofructokinase</fullName>
        <shortName evidence="10">PPi-PFK</shortName>
    </alternativeName>
    <alternativeName>
        <fullName evidence="10">Pyrophosphate-dependent 6-phosphofructose-1-kinase</fullName>
    </alternativeName>
</protein>
<dbReference type="AlphaFoldDB" id="A0A1I3FE94"/>
<dbReference type="GO" id="GO:0047334">
    <property type="term" value="F:diphosphate-fructose-6-phosphate 1-phosphotransferase activity"/>
    <property type="evidence" value="ECO:0007669"/>
    <property type="project" value="UniProtKB-EC"/>
</dbReference>
<comment type="function">
    <text evidence="2 10">Catalyzes the phosphorylation of D-fructose 6-phosphate, the first committing step of glycolysis. Uses inorganic phosphate (PPi) as phosphoryl donor instead of ATP like common ATP-dependent phosphofructokinases (ATP-PFKs), which renders the reaction reversible, and can thus function both in glycolysis and gluconeogenesis. Consistently, PPi-PFK can replace the enzymes of both the forward (ATP-PFK) and reverse (fructose-bisphosphatase (FBPase)) reactions.</text>
</comment>
<dbReference type="Proteomes" id="UP000183639">
    <property type="component" value="Unassembled WGS sequence"/>
</dbReference>
<evidence type="ECO:0000256" key="10">
    <source>
        <dbReference type="HAMAP-Rule" id="MF_01979"/>
    </source>
</evidence>
<gene>
    <name evidence="10" type="primary">pfp</name>
    <name evidence="12" type="ORF">SAMN04487861_11457</name>
</gene>
<evidence type="ECO:0000256" key="2">
    <source>
        <dbReference type="ARBA" id="ARBA00003138"/>
    </source>
</evidence>
<keyword evidence="6 10" id="KW-0418">Kinase</keyword>
<comment type="pathway">
    <text evidence="10">Carbohydrate degradation; glycolysis; D-glyceraldehyde 3-phosphate and glycerone phosphate from D-glucose: step 3/4.</text>
</comment>
<comment type="subcellular location">
    <subcellularLocation>
        <location evidence="10">Cytoplasm</location>
    </subcellularLocation>
</comment>
<dbReference type="InterPro" id="IPR000023">
    <property type="entry name" value="Phosphofructokinase_dom"/>
</dbReference>
<comment type="subunit">
    <text evidence="10">Homodimer.</text>
</comment>
<comment type="caution">
    <text evidence="10">Lacks conserved residue(s) required for the propagation of feature annotation.</text>
</comment>
<evidence type="ECO:0000313" key="12">
    <source>
        <dbReference type="EMBL" id="SFI09422.1"/>
    </source>
</evidence>
<dbReference type="Pfam" id="PF00365">
    <property type="entry name" value="PFK"/>
    <property type="match status" value="1"/>
</dbReference>
<dbReference type="PANTHER" id="PTHR43650:SF1">
    <property type="entry name" value="PYROPHOSPHATE--FRUCTOSE 6-PHOSPHATE 1-PHOSPHOTRANSFERASE SUBUNIT BETA 2"/>
    <property type="match status" value="1"/>
</dbReference>
<dbReference type="GO" id="GO:0005829">
    <property type="term" value="C:cytosol"/>
    <property type="evidence" value="ECO:0007669"/>
    <property type="project" value="TreeGrafter"/>
</dbReference>
<dbReference type="InterPro" id="IPR011403">
    <property type="entry name" value="PPi-PFK_TM0289"/>
</dbReference>
<feature type="binding site" evidence="10">
    <location>
        <position position="245"/>
    </location>
    <ligand>
        <name>substrate</name>
    </ligand>
</feature>
<comment type="cofactor">
    <cofactor evidence="1 10">
        <name>Mg(2+)</name>
        <dbReference type="ChEBI" id="CHEBI:18420"/>
    </cofactor>
</comment>
<evidence type="ECO:0000256" key="7">
    <source>
        <dbReference type="ARBA" id="ARBA00022842"/>
    </source>
</evidence>
<evidence type="ECO:0000256" key="8">
    <source>
        <dbReference type="ARBA" id="ARBA00023152"/>
    </source>
</evidence>